<dbReference type="Pfam" id="PF05986">
    <property type="entry name" value="ADAMTS_spacer1"/>
    <property type="match status" value="1"/>
</dbReference>
<sequence length="827" mass="93023">MKSSCVGKYKDFKTCNTDECPKNSKSFRAEQCEKFNIKVFHGRRRYRWEPYYQEKDECSLTCKAMGYNFYAKLARTVVDGTPCRQDSNDICISGKCMKVGCDGLLGSEKQNDKCGVCGGDGSTCRVVSGIFARQQLGYGYNNITAIPKGACNINITELRQSKNYLALRTRSGKSVVNGNWAIDWSGDKKAAGTTFKYKRGPRSHHNTPGEQLLADGPINETLDLFILYNRERNPGIIYSYTTPVTSATRYGQSDSSRYNSRRYGNGHYYRPHRPSSYSYPWAYRQQSDPTDPRLSFNEAPRYLTDDDSSNNQQYQAQRSSQRYSSQTHYTNGNTQSNSRYDTRYSRRQYNSGYYRPGQHQTPTSHQQPNVQNRYQPSSYSYQRGTGGVRYRYNNRRQPVTTDRRGQGTASQTAGHAVNDQIQLNLPEKDRTSGRGVGNTGSFSWRISGFTECSHTCGGGTQNTIIVCVQGNSLAVVTNDNCDNAIKPELQTVKCNNNPCPPGWNTTEWSECTTTCGLGQKSRNVECKQRISAALIISVTANLCAKEPRPAETQRCDSNPPCAEWKTGEWGPCSVNCGHGKKSREVKCIDSEETRVPDSQCDANRKPRNEESCDAGECRKEWYYTKWTDTCSTDCGGGQYYRKVWCGAEDGLSCDREDKPDSEKPCRSDRPCGGKWFMGPWSSCSSCSGVQTRHVICIKEVHPNYWAQVADNNCVTEDKPRQERACQSESCGAEWYLSDWGSCSASCSGGIKSRSVKCLDKDQKPSNHCKITDKPPTQESCNLTPCPTVPTDPKCKDEYSNCRIVVQARLCSYQYYHKACCKSCKVHN</sequence>
<dbReference type="GO" id="GO:0031012">
    <property type="term" value="C:extracellular matrix"/>
    <property type="evidence" value="ECO:0007669"/>
    <property type="project" value="TreeGrafter"/>
</dbReference>
<dbReference type="GO" id="GO:0030198">
    <property type="term" value="P:extracellular matrix organization"/>
    <property type="evidence" value="ECO:0007669"/>
    <property type="project" value="InterPro"/>
</dbReference>
<dbReference type="InterPro" id="IPR010909">
    <property type="entry name" value="PLAC"/>
</dbReference>
<dbReference type="Gene3D" id="2.20.100.10">
    <property type="entry name" value="Thrombospondin type-1 (TSP1) repeat"/>
    <property type="match status" value="4"/>
</dbReference>
<keyword evidence="3" id="KW-0732">Signal</keyword>
<feature type="compositionally biased region" description="Polar residues" evidence="6">
    <location>
        <begin position="407"/>
        <end position="423"/>
    </location>
</feature>
<gene>
    <name evidence="9" type="primary">LOC106181983</name>
</gene>
<dbReference type="FunCoup" id="A0A1S3KHC9">
    <property type="interactions" value="63"/>
</dbReference>
<dbReference type="InterPro" id="IPR013273">
    <property type="entry name" value="ADAMTS/ADAMTS-like"/>
</dbReference>
<evidence type="ECO:0000256" key="2">
    <source>
        <dbReference type="ARBA" id="ARBA00022525"/>
    </source>
</evidence>
<dbReference type="KEGG" id="lak:106181983"/>
<dbReference type="Pfam" id="PF19030">
    <property type="entry name" value="TSP1_ADAMTS"/>
    <property type="match status" value="6"/>
</dbReference>
<dbReference type="AlphaFoldDB" id="A0A1S3KHC9"/>
<dbReference type="InterPro" id="IPR000884">
    <property type="entry name" value="TSP1_rpt"/>
</dbReference>
<dbReference type="FunFam" id="2.60.120.830:FF:000001">
    <property type="entry name" value="A disintegrin and metalloproteinase with thrombospondin motifs 1"/>
    <property type="match status" value="1"/>
</dbReference>
<feature type="compositionally biased region" description="Polar residues" evidence="6">
    <location>
        <begin position="358"/>
        <end position="383"/>
    </location>
</feature>
<dbReference type="GO" id="GO:0004222">
    <property type="term" value="F:metalloendopeptidase activity"/>
    <property type="evidence" value="ECO:0007669"/>
    <property type="project" value="TreeGrafter"/>
</dbReference>
<proteinExistence type="predicted"/>
<dbReference type="FunFam" id="2.20.100.10:FF:000005">
    <property type="entry name" value="ADAM metallopeptidase with thrombospondin type 1 motif 9"/>
    <property type="match status" value="3"/>
</dbReference>
<evidence type="ECO:0000256" key="1">
    <source>
        <dbReference type="ARBA" id="ARBA00004613"/>
    </source>
</evidence>
<dbReference type="PRINTS" id="PR01857">
    <property type="entry name" value="ADAMTSFAMILY"/>
</dbReference>
<feature type="compositionally biased region" description="Polar residues" evidence="6">
    <location>
        <begin position="327"/>
        <end position="339"/>
    </location>
</feature>
<feature type="compositionally biased region" description="Polar residues" evidence="6">
    <location>
        <begin position="247"/>
        <end position="258"/>
    </location>
</feature>
<dbReference type="InterPro" id="IPR050439">
    <property type="entry name" value="ADAMTS_ADAMTS-like"/>
</dbReference>
<dbReference type="Pfam" id="PF08686">
    <property type="entry name" value="PLAC"/>
    <property type="match status" value="1"/>
</dbReference>
<dbReference type="PANTHER" id="PTHR13723:SF316">
    <property type="entry name" value="LONELY HEART, ISOFORM A"/>
    <property type="match status" value="1"/>
</dbReference>
<evidence type="ECO:0000259" key="7">
    <source>
        <dbReference type="PROSITE" id="PS50900"/>
    </source>
</evidence>
<evidence type="ECO:0000313" key="9">
    <source>
        <dbReference type="RefSeq" id="XP_013422035.1"/>
    </source>
</evidence>
<organism evidence="8 9">
    <name type="scientific">Lingula anatina</name>
    <name type="common">Brachiopod</name>
    <name type="synonym">Lingula unguis</name>
    <dbReference type="NCBI Taxonomy" id="7574"/>
    <lineage>
        <taxon>Eukaryota</taxon>
        <taxon>Metazoa</taxon>
        <taxon>Spiralia</taxon>
        <taxon>Lophotrochozoa</taxon>
        <taxon>Brachiopoda</taxon>
        <taxon>Linguliformea</taxon>
        <taxon>Lingulata</taxon>
        <taxon>Lingulida</taxon>
        <taxon>Linguloidea</taxon>
        <taxon>Lingulidae</taxon>
        <taxon>Lingula</taxon>
    </lineage>
</organism>
<dbReference type="OrthoDB" id="5950222at2759"/>
<accession>A0A1S3KHC9</accession>
<reference evidence="9" key="1">
    <citation type="submission" date="2025-08" db="UniProtKB">
        <authorList>
            <consortium name="RefSeq"/>
        </authorList>
    </citation>
    <scope>IDENTIFICATION</scope>
    <source>
        <tissue evidence="9">Gonads</tissue>
    </source>
</reference>
<evidence type="ECO:0000256" key="4">
    <source>
        <dbReference type="ARBA" id="ARBA00022737"/>
    </source>
</evidence>
<dbReference type="RefSeq" id="XP_013422035.1">
    <property type="nucleotide sequence ID" value="XM_013566581.1"/>
</dbReference>
<evidence type="ECO:0000256" key="6">
    <source>
        <dbReference type="SAM" id="MobiDB-lite"/>
    </source>
</evidence>
<evidence type="ECO:0000256" key="3">
    <source>
        <dbReference type="ARBA" id="ARBA00022729"/>
    </source>
</evidence>
<dbReference type="GO" id="GO:0006508">
    <property type="term" value="P:proteolysis"/>
    <property type="evidence" value="ECO:0007669"/>
    <property type="project" value="TreeGrafter"/>
</dbReference>
<name>A0A1S3KHC9_LINAN</name>
<dbReference type="PROSITE" id="PS50092">
    <property type="entry name" value="TSP1"/>
    <property type="match status" value="6"/>
</dbReference>
<keyword evidence="4" id="KW-0677">Repeat</keyword>
<dbReference type="PROSITE" id="PS50900">
    <property type="entry name" value="PLAC"/>
    <property type="match status" value="1"/>
</dbReference>
<dbReference type="SUPFAM" id="SSF82895">
    <property type="entry name" value="TSP-1 type 1 repeat"/>
    <property type="match status" value="5"/>
</dbReference>
<dbReference type="Pfam" id="PF19236">
    <property type="entry name" value="ADAMTS_CR_3"/>
    <property type="match status" value="1"/>
</dbReference>
<feature type="domain" description="PLAC" evidence="7">
    <location>
        <begin position="790"/>
        <end position="827"/>
    </location>
</feature>
<keyword evidence="8" id="KW-1185">Reference proteome</keyword>
<dbReference type="InterPro" id="IPR010294">
    <property type="entry name" value="ADAMTS_spacer1"/>
</dbReference>
<comment type="subcellular location">
    <subcellularLocation>
        <location evidence="1">Secreted</location>
    </subcellularLocation>
</comment>
<keyword evidence="5" id="KW-1015">Disulfide bond</keyword>
<evidence type="ECO:0000256" key="5">
    <source>
        <dbReference type="ARBA" id="ARBA00023157"/>
    </source>
</evidence>
<feature type="compositionally biased region" description="Low complexity" evidence="6">
    <location>
        <begin position="309"/>
        <end position="326"/>
    </location>
</feature>
<dbReference type="GeneID" id="106181983"/>
<dbReference type="InterPro" id="IPR045371">
    <property type="entry name" value="ADAMTS_CR_3"/>
</dbReference>
<dbReference type="Proteomes" id="UP000085678">
    <property type="component" value="Unplaced"/>
</dbReference>
<dbReference type="InParanoid" id="A0A1S3KHC9"/>
<dbReference type="GO" id="GO:0005576">
    <property type="term" value="C:extracellular region"/>
    <property type="evidence" value="ECO:0007669"/>
    <property type="project" value="UniProtKB-SubCell"/>
</dbReference>
<dbReference type="InterPro" id="IPR036383">
    <property type="entry name" value="TSP1_rpt_sf"/>
</dbReference>
<keyword evidence="2" id="KW-0964">Secreted</keyword>
<feature type="region of interest" description="Disordered" evidence="6">
    <location>
        <begin position="247"/>
        <end position="439"/>
    </location>
</feature>
<evidence type="ECO:0000313" key="8">
    <source>
        <dbReference type="Proteomes" id="UP000085678"/>
    </source>
</evidence>
<dbReference type="Gene3D" id="2.60.120.830">
    <property type="match status" value="1"/>
</dbReference>
<protein>
    <submittedName>
        <fullName evidence="9">Thrombospondin type-1 domain-containing protein 4 isoform X1</fullName>
    </submittedName>
</protein>
<dbReference type="SMART" id="SM00209">
    <property type="entry name" value="TSP1"/>
    <property type="match status" value="6"/>
</dbReference>
<dbReference type="PANTHER" id="PTHR13723">
    <property type="entry name" value="ADAMTS A DISINTEGRIN AND METALLOPROTEASE WITH THROMBOSPONDIN MOTIFS PROTEASE"/>
    <property type="match status" value="1"/>
</dbReference>